<sequence>MRLRVLLVCVAAALTAGAMAPTGKATAECRGIKDCVSVPGPWVIVPAHSEATYLLQCPGLKGLVGGLDAVATSPAVRATFEGRLGSPVAPGTTTTRFAVFHGQSSADTPQAFRPYLGCIPTSGGGSRSTTSARATAPGAPFDFWMKQVPIRPSPQIVASACKRGESLVTAWKALVFDTETPPDTALAAHIRIRLKTTATGAIATVTADGVLSAGARAEVQVVAVCG</sequence>
<accession>A0A6J6PKT4</accession>
<reference evidence="1" key="1">
    <citation type="submission" date="2020-05" db="EMBL/GenBank/DDBJ databases">
        <authorList>
            <person name="Chiriac C."/>
            <person name="Salcher M."/>
            <person name="Ghai R."/>
            <person name="Kavagutti S V."/>
        </authorList>
    </citation>
    <scope>NUCLEOTIDE SEQUENCE</scope>
</reference>
<proteinExistence type="predicted"/>
<dbReference type="AlphaFoldDB" id="A0A6J6PKT4"/>
<evidence type="ECO:0000313" key="1">
    <source>
        <dbReference type="EMBL" id="CAB4699347.1"/>
    </source>
</evidence>
<dbReference type="EMBL" id="CAEZXP010000003">
    <property type="protein sequence ID" value="CAB4699347.1"/>
    <property type="molecule type" value="Genomic_DNA"/>
</dbReference>
<name>A0A6J6PKT4_9ZZZZ</name>
<protein>
    <submittedName>
        <fullName evidence="1">Unannotated protein</fullName>
    </submittedName>
</protein>
<gene>
    <name evidence="1" type="ORF">UFOPK2399_01246</name>
</gene>
<organism evidence="1">
    <name type="scientific">freshwater metagenome</name>
    <dbReference type="NCBI Taxonomy" id="449393"/>
    <lineage>
        <taxon>unclassified sequences</taxon>
        <taxon>metagenomes</taxon>
        <taxon>ecological metagenomes</taxon>
    </lineage>
</organism>